<name>A0A2H0RIL1_9BACT</name>
<dbReference type="GO" id="GO:0003735">
    <property type="term" value="F:structural constituent of ribosome"/>
    <property type="evidence" value="ECO:0007669"/>
    <property type="project" value="InterPro"/>
</dbReference>
<dbReference type="InterPro" id="IPR005749">
    <property type="entry name" value="Ribosomal_uL15_bac-type"/>
</dbReference>
<evidence type="ECO:0000313" key="9">
    <source>
        <dbReference type="Proteomes" id="UP000230431"/>
    </source>
</evidence>
<dbReference type="PANTHER" id="PTHR12934">
    <property type="entry name" value="50S RIBOSOMAL PROTEIN L15"/>
    <property type="match status" value="1"/>
</dbReference>
<evidence type="ECO:0000256" key="2">
    <source>
        <dbReference type="ARBA" id="ARBA00022980"/>
    </source>
</evidence>
<accession>A0A2H0RIL1</accession>
<proteinExistence type="inferred from homology"/>
<gene>
    <name evidence="4 8" type="primary">rplO</name>
    <name evidence="8" type="ORF">COV08_00400</name>
</gene>
<feature type="domain" description="Large ribosomal subunit protein uL15/eL18" evidence="7">
    <location>
        <begin position="71"/>
        <end position="142"/>
    </location>
</feature>
<dbReference type="NCBIfam" id="TIGR01071">
    <property type="entry name" value="rplO_bact"/>
    <property type="match status" value="1"/>
</dbReference>
<evidence type="ECO:0000256" key="3">
    <source>
        <dbReference type="ARBA" id="ARBA00023274"/>
    </source>
</evidence>
<evidence type="ECO:0000256" key="4">
    <source>
        <dbReference type="HAMAP-Rule" id="MF_01341"/>
    </source>
</evidence>
<dbReference type="PANTHER" id="PTHR12934:SF11">
    <property type="entry name" value="LARGE RIBOSOMAL SUBUNIT PROTEIN UL15M"/>
    <property type="match status" value="1"/>
</dbReference>
<dbReference type="InterPro" id="IPR036227">
    <property type="entry name" value="Ribosomal_uL15/eL18_sf"/>
</dbReference>
<keyword evidence="4" id="KW-0699">rRNA-binding</keyword>
<dbReference type="InterPro" id="IPR021131">
    <property type="entry name" value="Ribosomal_uL15/eL18"/>
</dbReference>
<comment type="function">
    <text evidence="4">Binds to the 23S rRNA.</text>
</comment>
<feature type="compositionally biased region" description="Basic residues" evidence="6">
    <location>
        <begin position="33"/>
        <end position="45"/>
    </location>
</feature>
<dbReference type="Proteomes" id="UP000230431">
    <property type="component" value="Unassembled WGS sequence"/>
</dbReference>
<dbReference type="InterPro" id="IPR030878">
    <property type="entry name" value="Ribosomal_uL15"/>
</dbReference>
<dbReference type="GO" id="GO:0022625">
    <property type="term" value="C:cytosolic large ribosomal subunit"/>
    <property type="evidence" value="ECO:0007669"/>
    <property type="project" value="TreeGrafter"/>
</dbReference>
<comment type="subunit">
    <text evidence="4">Part of the 50S ribosomal subunit.</text>
</comment>
<dbReference type="AlphaFoldDB" id="A0A2H0RIL1"/>
<evidence type="ECO:0000256" key="6">
    <source>
        <dbReference type="SAM" id="MobiDB-lite"/>
    </source>
</evidence>
<dbReference type="PROSITE" id="PS00475">
    <property type="entry name" value="RIBOSOMAL_L15"/>
    <property type="match status" value="1"/>
</dbReference>
<sequence length="146" mass="16059">MQLHQLQSNKSNRQSRQIGRGGKRGITSGRGTKGQKARAGHKLRPQWRDEIKKLPKLRGYRFNSYQVKSLPVNLVALEKVYAEGETVNPATLLAKKLVNKESGRLPVIKILGTGVLTKALTFENCAVSVAAREKIEQAGGQIKQGS</sequence>
<dbReference type="Pfam" id="PF00828">
    <property type="entry name" value="Ribosomal_L27A"/>
    <property type="match status" value="1"/>
</dbReference>
<dbReference type="SUPFAM" id="SSF52080">
    <property type="entry name" value="Ribosomal proteins L15p and L18e"/>
    <property type="match status" value="1"/>
</dbReference>
<evidence type="ECO:0000313" key="8">
    <source>
        <dbReference type="EMBL" id="PIR46379.1"/>
    </source>
</evidence>
<dbReference type="Gene3D" id="3.100.10.10">
    <property type="match status" value="1"/>
</dbReference>
<protein>
    <recommendedName>
        <fullName evidence="4">Large ribosomal subunit protein uL15</fullName>
    </recommendedName>
</protein>
<keyword evidence="4" id="KW-0694">RNA-binding</keyword>
<evidence type="ECO:0000259" key="7">
    <source>
        <dbReference type="Pfam" id="PF00828"/>
    </source>
</evidence>
<dbReference type="EMBL" id="PCYK01000003">
    <property type="protein sequence ID" value="PIR46379.1"/>
    <property type="molecule type" value="Genomic_DNA"/>
</dbReference>
<evidence type="ECO:0000256" key="1">
    <source>
        <dbReference type="ARBA" id="ARBA00007320"/>
    </source>
</evidence>
<feature type="region of interest" description="Disordered" evidence="6">
    <location>
        <begin position="1"/>
        <end position="47"/>
    </location>
</feature>
<comment type="similarity">
    <text evidence="1 4 5">Belongs to the universal ribosomal protein uL15 family.</text>
</comment>
<feature type="compositionally biased region" description="Polar residues" evidence="6">
    <location>
        <begin position="1"/>
        <end position="17"/>
    </location>
</feature>
<reference evidence="8 9" key="1">
    <citation type="submission" date="2017-09" db="EMBL/GenBank/DDBJ databases">
        <title>Depth-based differentiation of microbial function through sediment-hosted aquifers and enrichment of novel symbionts in the deep terrestrial subsurface.</title>
        <authorList>
            <person name="Probst A.J."/>
            <person name="Ladd B."/>
            <person name="Jarett J.K."/>
            <person name="Geller-Mcgrath D.E."/>
            <person name="Sieber C.M."/>
            <person name="Emerson J.B."/>
            <person name="Anantharaman K."/>
            <person name="Thomas B.C."/>
            <person name="Malmstrom R."/>
            <person name="Stieglmeier M."/>
            <person name="Klingl A."/>
            <person name="Woyke T."/>
            <person name="Ryan C.M."/>
            <person name="Banfield J.F."/>
        </authorList>
    </citation>
    <scope>NUCLEOTIDE SEQUENCE [LARGE SCALE GENOMIC DNA]</scope>
    <source>
        <strain evidence="8">CG10_big_fil_rev_8_21_14_0_10_49_38</strain>
    </source>
</reference>
<keyword evidence="2 4" id="KW-0689">Ribosomal protein</keyword>
<comment type="caution">
    <text evidence="8">The sequence shown here is derived from an EMBL/GenBank/DDBJ whole genome shotgun (WGS) entry which is preliminary data.</text>
</comment>
<dbReference type="GO" id="GO:0019843">
    <property type="term" value="F:rRNA binding"/>
    <property type="evidence" value="ECO:0007669"/>
    <property type="project" value="UniProtKB-UniRule"/>
</dbReference>
<dbReference type="InterPro" id="IPR001196">
    <property type="entry name" value="Ribosomal_uL15_CS"/>
</dbReference>
<dbReference type="HAMAP" id="MF_01341">
    <property type="entry name" value="Ribosomal_uL15"/>
    <property type="match status" value="1"/>
</dbReference>
<organism evidence="8 9">
    <name type="scientific">Candidatus Vogelbacteria bacterium CG10_big_fil_rev_8_21_14_0_10_49_38</name>
    <dbReference type="NCBI Taxonomy" id="1975043"/>
    <lineage>
        <taxon>Bacteria</taxon>
        <taxon>Candidatus Vogeliibacteriota</taxon>
    </lineage>
</organism>
<evidence type="ECO:0000256" key="5">
    <source>
        <dbReference type="RuleBase" id="RU003888"/>
    </source>
</evidence>
<keyword evidence="3 4" id="KW-0687">Ribonucleoprotein</keyword>
<dbReference type="GO" id="GO:0006412">
    <property type="term" value="P:translation"/>
    <property type="evidence" value="ECO:0007669"/>
    <property type="project" value="UniProtKB-UniRule"/>
</dbReference>